<dbReference type="InterPro" id="IPR036635">
    <property type="entry name" value="MurB_C_sf"/>
</dbReference>
<comment type="pathway">
    <text evidence="4 16">Cell wall biogenesis; peptidoglycan biosynthesis.</text>
</comment>
<evidence type="ECO:0000256" key="7">
    <source>
        <dbReference type="ARBA" id="ARBA00022630"/>
    </source>
</evidence>
<dbReference type="Gene3D" id="3.30.465.10">
    <property type="match status" value="1"/>
</dbReference>
<reference evidence="19" key="1">
    <citation type="submission" date="2017-09" db="EMBL/GenBank/DDBJ databases">
        <title>Depth-based differentiation of microbial function through sediment-hosted aquifers and enrichment of novel symbionts in the deep terrestrial subsurface.</title>
        <authorList>
            <person name="Probst A.J."/>
            <person name="Ladd B."/>
            <person name="Jarett J.K."/>
            <person name="Geller-Mcgrath D.E."/>
            <person name="Sieber C.M.K."/>
            <person name="Emerson J.B."/>
            <person name="Anantharaman K."/>
            <person name="Thomas B.C."/>
            <person name="Malmstrom R."/>
            <person name="Stieglmeier M."/>
            <person name="Klingl A."/>
            <person name="Woyke T."/>
            <person name="Ryan C.M."/>
            <person name="Banfield J.F."/>
        </authorList>
    </citation>
    <scope>NUCLEOTIDE SEQUENCE [LARGE SCALE GENOMIC DNA]</scope>
</reference>
<dbReference type="Pfam" id="PF01565">
    <property type="entry name" value="FAD_binding_4"/>
    <property type="match status" value="1"/>
</dbReference>
<feature type="active site" evidence="16">
    <location>
        <position position="319"/>
    </location>
</feature>
<comment type="subcellular location">
    <subcellularLocation>
        <location evidence="3 16">Cytoplasm</location>
    </subcellularLocation>
</comment>
<dbReference type="GO" id="GO:0071555">
    <property type="term" value="P:cell wall organization"/>
    <property type="evidence" value="ECO:0007669"/>
    <property type="project" value="UniProtKB-KW"/>
</dbReference>
<dbReference type="Gene3D" id="3.90.78.10">
    <property type="entry name" value="UDP-N-acetylenolpyruvoylglucosamine reductase, C-terminal domain"/>
    <property type="match status" value="1"/>
</dbReference>
<evidence type="ECO:0000256" key="9">
    <source>
        <dbReference type="ARBA" id="ARBA00022857"/>
    </source>
</evidence>
<keyword evidence="5 16" id="KW-0963">Cytoplasm</keyword>
<keyword evidence="9 16" id="KW-0521">NADP</keyword>
<dbReference type="InterPro" id="IPR036318">
    <property type="entry name" value="FAD-bd_PCMH-like_sf"/>
</dbReference>
<evidence type="ECO:0000256" key="13">
    <source>
        <dbReference type="ARBA" id="ARBA00023306"/>
    </source>
</evidence>
<evidence type="ECO:0000256" key="4">
    <source>
        <dbReference type="ARBA" id="ARBA00004752"/>
    </source>
</evidence>
<comment type="function">
    <text evidence="2 16">Cell wall formation.</text>
</comment>
<dbReference type="PANTHER" id="PTHR21071:SF4">
    <property type="entry name" value="UDP-N-ACETYLENOLPYRUVOYLGLUCOSAMINE REDUCTASE"/>
    <property type="match status" value="1"/>
</dbReference>
<dbReference type="GO" id="GO:0008762">
    <property type="term" value="F:UDP-N-acetylmuramate dehydrogenase activity"/>
    <property type="evidence" value="ECO:0007669"/>
    <property type="project" value="UniProtKB-UniRule"/>
</dbReference>
<dbReference type="EC" id="1.3.1.98" evidence="16"/>
<protein>
    <recommendedName>
        <fullName evidence="16">UDP-N-acetylenolpyruvoylglucosamine reductase</fullName>
        <ecNumber evidence="16">1.3.1.98</ecNumber>
    </recommendedName>
    <alternativeName>
        <fullName evidence="16">UDP-N-acetylmuramate dehydrogenase</fullName>
    </alternativeName>
</protein>
<dbReference type="PROSITE" id="PS51387">
    <property type="entry name" value="FAD_PCMH"/>
    <property type="match status" value="1"/>
</dbReference>
<comment type="caution">
    <text evidence="18">The sequence shown here is derived from an EMBL/GenBank/DDBJ whole genome shotgun (WGS) entry which is preliminary data.</text>
</comment>
<dbReference type="InterPro" id="IPR011601">
    <property type="entry name" value="MurB_C"/>
</dbReference>
<evidence type="ECO:0000256" key="16">
    <source>
        <dbReference type="HAMAP-Rule" id="MF_00037"/>
    </source>
</evidence>
<dbReference type="SUPFAM" id="SSF56176">
    <property type="entry name" value="FAD-binding/transporter-associated domain-like"/>
    <property type="match status" value="1"/>
</dbReference>
<dbReference type="InterPro" id="IPR016166">
    <property type="entry name" value="FAD-bd_PCMH"/>
</dbReference>
<dbReference type="GO" id="GO:0005829">
    <property type="term" value="C:cytosol"/>
    <property type="evidence" value="ECO:0007669"/>
    <property type="project" value="TreeGrafter"/>
</dbReference>
<dbReference type="InterPro" id="IPR016169">
    <property type="entry name" value="FAD-bd_PCMH_sub2"/>
</dbReference>
<comment type="cofactor">
    <cofactor evidence="1 16">
        <name>FAD</name>
        <dbReference type="ChEBI" id="CHEBI:57692"/>
    </cofactor>
</comment>
<feature type="domain" description="FAD-binding PCMH-type" evidence="17">
    <location>
        <begin position="18"/>
        <end position="201"/>
    </location>
</feature>
<feature type="active site" description="Proton donor" evidence="16">
    <location>
        <position position="218"/>
    </location>
</feature>
<evidence type="ECO:0000256" key="10">
    <source>
        <dbReference type="ARBA" id="ARBA00022960"/>
    </source>
</evidence>
<evidence type="ECO:0000256" key="1">
    <source>
        <dbReference type="ARBA" id="ARBA00001974"/>
    </source>
</evidence>
<evidence type="ECO:0000256" key="5">
    <source>
        <dbReference type="ARBA" id="ARBA00022490"/>
    </source>
</evidence>
<dbReference type="GO" id="GO:0071949">
    <property type="term" value="F:FAD binding"/>
    <property type="evidence" value="ECO:0007669"/>
    <property type="project" value="InterPro"/>
</dbReference>
<evidence type="ECO:0000256" key="14">
    <source>
        <dbReference type="ARBA" id="ARBA00023316"/>
    </source>
</evidence>
<organism evidence="18 19">
    <name type="scientific">Candidatus Ryanbacteria bacterium CG10_big_fil_rev_8_21_14_0_10_43_42</name>
    <dbReference type="NCBI Taxonomy" id="1974864"/>
    <lineage>
        <taxon>Bacteria</taxon>
        <taxon>Candidatus Ryaniibacteriota</taxon>
    </lineage>
</organism>
<keyword evidence="8 16" id="KW-0274">FAD</keyword>
<dbReference type="InterPro" id="IPR016167">
    <property type="entry name" value="FAD-bd_PCMH_sub1"/>
</dbReference>
<dbReference type="EMBL" id="PFEF01000005">
    <property type="protein sequence ID" value="PJE64626.1"/>
    <property type="molecule type" value="Genomic_DNA"/>
</dbReference>
<evidence type="ECO:0000256" key="6">
    <source>
        <dbReference type="ARBA" id="ARBA00022618"/>
    </source>
</evidence>
<comment type="catalytic activity">
    <reaction evidence="15 16">
        <text>UDP-N-acetyl-alpha-D-muramate + NADP(+) = UDP-N-acetyl-3-O-(1-carboxyvinyl)-alpha-D-glucosamine + NADPH + H(+)</text>
        <dbReference type="Rhea" id="RHEA:12248"/>
        <dbReference type="ChEBI" id="CHEBI:15378"/>
        <dbReference type="ChEBI" id="CHEBI:57783"/>
        <dbReference type="ChEBI" id="CHEBI:58349"/>
        <dbReference type="ChEBI" id="CHEBI:68483"/>
        <dbReference type="ChEBI" id="CHEBI:70757"/>
        <dbReference type="EC" id="1.3.1.98"/>
    </reaction>
</comment>
<dbReference type="GO" id="GO:0008360">
    <property type="term" value="P:regulation of cell shape"/>
    <property type="evidence" value="ECO:0007669"/>
    <property type="project" value="UniProtKB-KW"/>
</dbReference>
<keyword evidence="12 16" id="KW-0560">Oxidoreductase</keyword>
<dbReference type="InterPro" id="IPR006094">
    <property type="entry name" value="Oxid_FAD_bind_N"/>
</dbReference>
<dbReference type="Gene3D" id="3.30.43.10">
    <property type="entry name" value="Uridine Diphospho-n-acetylenolpyruvylglucosamine Reductase, domain 2"/>
    <property type="match status" value="1"/>
</dbReference>
<dbReference type="Pfam" id="PF02873">
    <property type="entry name" value="MurB_C"/>
    <property type="match status" value="1"/>
</dbReference>
<feature type="active site" evidence="16">
    <location>
        <position position="164"/>
    </location>
</feature>
<keyword evidence="6 16" id="KW-0132">Cell division</keyword>
<comment type="similarity">
    <text evidence="16">Belongs to the MurB family.</text>
</comment>
<name>A0A2M8KXG3_9BACT</name>
<dbReference type="AlphaFoldDB" id="A0A2M8KXG3"/>
<evidence type="ECO:0000256" key="2">
    <source>
        <dbReference type="ARBA" id="ARBA00003921"/>
    </source>
</evidence>
<keyword evidence="11 16" id="KW-0573">Peptidoglycan synthesis</keyword>
<keyword evidence="14 16" id="KW-0961">Cell wall biogenesis/degradation</keyword>
<dbReference type="HAMAP" id="MF_00037">
    <property type="entry name" value="MurB"/>
    <property type="match status" value="1"/>
</dbReference>
<dbReference type="GO" id="GO:0051301">
    <property type="term" value="P:cell division"/>
    <property type="evidence" value="ECO:0007669"/>
    <property type="project" value="UniProtKB-KW"/>
</dbReference>
<keyword evidence="13 16" id="KW-0131">Cell cycle</keyword>
<evidence type="ECO:0000313" key="18">
    <source>
        <dbReference type="EMBL" id="PJE64626.1"/>
    </source>
</evidence>
<evidence type="ECO:0000256" key="12">
    <source>
        <dbReference type="ARBA" id="ARBA00023002"/>
    </source>
</evidence>
<dbReference type="InterPro" id="IPR003170">
    <property type="entry name" value="MurB"/>
</dbReference>
<dbReference type="Proteomes" id="UP000229098">
    <property type="component" value="Unassembled WGS sequence"/>
</dbReference>
<evidence type="ECO:0000259" key="17">
    <source>
        <dbReference type="PROSITE" id="PS51387"/>
    </source>
</evidence>
<keyword evidence="10 16" id="KW-0133">Cell shape</keyword>
<gene>
    <name evidence="16" type="primary">murB</name>
    <name evidence="18" type="ORF">COU90_02180</name>
</gene>
<dbReference type="UniPathway" id="UPA00219"/>
<sequence length="325" mass="35895">MEIQIQENVPLAPYTYLNIGGLARFFVEAKKEKDILNALIWAKENDMPYYIIGAGSNILVADKGFAGLVIKISLHDISFGVNGMCINAGVPMALAAARSVAEGYIGFEWAMGVPGTVGGSVYGNAGCFGGEMKDVVKAVRVLEQQEEGFKKRIFTNEECKFGYRESFFKKHPEIIILSVDMQLKEGTPEEINTARLHMRSSAQARVQEQDIGVRTAGSTFKGIPITDSTEKRMYTYGPKWQRGENTCWVHESRRGMFGAGFFIEQSGLKGMRIGGVSVSEKHANFMVNTGTATAEDVVMLIAVIKERVHSMCGIMLEEEIRYVGF</sequence>
<dbReference type="GO" id="GO:0009252">
    <property type="term" value="P:peptidoglycan biosynthetic process"/>
    <property type="evidence" value="ECO:0007669"/>
    <property type="project" value="UniProtKB-UniRule"/>
</dbReference>
<dbReference type="NCBIfam" id="NF010480">
    <property type="entry name" value="PRK13905.1"/>
    <property type="match status" value="1"/>
</dbReference>
<dbReference type="SUPFAM" id="SSF56194">
    <property type="entry name" value="Uridine diphospho-N-Acetylenolpyruvylglucosamine reductase, MurB, C-terminal domain"/>
    <property type="match status" value="1"/>
</dbReference>
<dbReference type="NCBIfam" id="TIGR00179">
    <property type="entry name" value="murB"/>
    <property type="match status" value="1"/>
</dbReference>
<keyword evidence="7 16" id="KW-0285">Flavoprotein</keyword>
<evidence type="ECO:0000313" key="19">
    <source>
        <dbReference type="Proteomes" id="UP000229098"/>
    </source>
</evidence>
<accession>A0A2M8KXG3</accession>
<evidence type="ECO:0000256" key="11">
    <source>
        <dbReference type="ARBA" id="ARBA00022984"/>
    </source>
</evidence>
<evidence type="ECO:0000256" key="8">
    <source>
        <dbReference type="ARBA" id="ARBA00022827"/>
    </source>
</evidence>
<proteinExistence type="inferred from homology"/>
<evidence type="ECO:0000256" key="3">
    <source>
        <dbReference type="ARBA" id="ARBA00004496"/>
    </source>
</evidence>
<dbReference type="PANTHER" id="PTHR21071">
    <property type="entry name" value="UDP-N-ACETYLENOLPYRUVOYLGLUCOSAMINE REDUCTASE"/>
    <property type="match status" value="1"/>
</dbReference>
<evidence type="ECO:0000256" key="15">
    <source>
        <dbReference type="ARBA" id="ARBA00048914"/>
    </source>
</evidence>